<feature type="compositionally biased region" description="Basic and acidic residues" evidence="1">
    <location>
        <begin position="34"/>
        <end position="49"/>
    </location>
</feature>
<dbReference type="EMBL" id="JACHBK010000007">
    <property type="protein sequence ID" value="MBB5536514.1"/>
    <property type="molecule type" value="Genomic_DNA"/>
</dbReference>
<protein>
    <submittedName>
        <fullName evidence="2">Uncharacterized protein</fullName>
    </submittedName>
</protein>
<name>A0A7W8UD30_9HYPH</name>
<reference evidence="2 3" key="1">
    <citation type="submission" date="2020-08" db="EMBL/GenBank/DDBJ databases">
        <title>Genomic Encyclopedia of Type Strains, Phase IV (KMG-V): Genome sequencing to study the core and pangenomes of soil and plant-associated prokaryotes.</title>
        <authorList>
            <person name="Whitman W."/>
        </authorList>
    </citation>
    <scope>NUCLEOTIDE SEQUENCE [LARGE SCALE GENOMIC DNA]</scope>
    <source>
        <strain evidence="2 3">SEMIA 4084</strain>
    </source>
</reference>
<proteinExistence type="predicted"/>
<gene>
    <name evidence="2" type="ORF">GGD55_003225</name>
</gene>
<evidence type="ECO:0000313" key="3">
    <source>
        <dbReference type="Proteomes" id="UP000585507"/>
    </source>
</evidence>
<accession>A0A7W8UD30</accession>
<organism evidence="2 3">
    <name type="scientific">Rhizobium giardinii</name>
    <dbReference type="NCBI Taxonomy" id="56731"/>
    <lineage>
        <taxon>Bacteria</taxon>
        <taxon>Pseudomonadati</taxon>
        <taxon>Pseudomonadota</taxon>
        <taxon>Alphaproteobacteria</taxon>
        <taxon>Hyphomicrobiales</taxon>
        <taxon>Rhizobiaceae</taxon>
        <taxon>Rhizobium/Agrobacterium group</taxon>
        <taxon>Rhizobium</taxon>
    </lineage>
</organism>
<evidence type="ECO:0000313" key="2">
    <source>
        <dbReference type="EMBL" id="MBB5536514.1"/>
    </source>
</evidence>
<dbReference type="AlphaFoldDB" id="A0A7W8UD30"/>
<evidence type="ECO:0000256" key="1">
    <source>
        <dbReference type="SAM" id="MobiDB-lite"/>
    </source>
</evidence>
<sequence length="61" mass="6590">MAYAAASYSNFSVCKMRFAVGGHERRGRLPISRLEGKMSARLTEGGESHGRRHGGGNTSVH</sequence>
<comment type="caution">
    <text evidence="2">The sequence shown here is derived from an EMBL/GenBank/DDBJ whole genome shotgun (WGS) entry which is preliminary data.</text>
</comment>
<feature type="region of interest" description="Disordered" evidence="1">
    <location>
        <begin position="30"/>
        <end position="61"/>
    </location>
</feature>
<keyword evidence="3" id="KW-1185">Reference proteome</keyword>
<dbReference type="Proteomes" id="UP000585507">
    <property type="component" value="Unassembled WGS sequence"/>
</dbReference>